<feature type="transmembrane region" description="Helical" evidence="1">
    <location>
        <begin position="328"/>
        <end position="346"/>
    </location>
</feature>
<keyword evidence="1" id="KW-1133">Transmembrane helix</keyword>
<keyword evidence="1" id="KW-0812">Transmembrane</keyword>
<evidence type="ECO:0000313" key="4">
    <source>
        <dbReference type="Proteomes" id="UP000284219"/>
    </source>
</evidence>
<dbReference type="NCBIfam" id="TIGR02871">
    <property type="entry name" value="spore_ylbJ"/>
    <property type="match status" value="1"/>
</dbReference>
<dbReference type="RefSeq" id="WP_120189422.1">
    <property type="nucleotide sequence ID" value="NZ_MCHY01000008.1"/>
</dbReference>
<evidence type="ECO:0000259" key="2">
    <source>
        <dbReference type="Pfam" id="PF07670"/>
    </source>
</evidence>
<feature type="transmembrane region" description="Helical" evidence="1">
    <location>
        <begin position="381"/>
        <end position="402"/>
    </location>
</feature>
<dbReference type="EMBL" id="MCHY01000008">
    <property type="protein sequence ID" value="RKD24160.1"/>
    <property type="molecule type" value="Genomic_DNA"/>
</dbReference>
<evidence type="ECO:0000313" key="3">
    <source>
        <dbReference type="EMBL" id="RKD24160.1"/>
    </source>
</evidence>
<protein>
    <submittedName>
        <fullName evidence="3">Sporulation integral membrane protein YlbJ</fullName>
    </submittedName>
</protein>
<feature type="transmembrane region" description="Helical" evidence="1">
    <location>
        <begin position="149"/>
        <end position="169"/>
    </location>
</feature>
<feature type="transmembrane region" description="Helical" evidence="1">
    <location>
        <begin position="209"/>
        <end position="231"/>
    </location>
</feature>
<comment type="caution">
    <text evidence="3">The sequence shown here is derived from an EMBL/GenBank/DDBJ whole genome shotgun (WGS) entry which is preliminary data.</text>
</comment>
<dbReference type="Pfam" id="PF07670">
    <property type="entry name" value="Gate"/>
    <property type="match status" value="1"/>
</dbReference>
<evidence type="ECO:0000256" key="1">
    <source>
        <dbReference type="SAM" id="Phobius"/>
    </source>
</evidence>
<proteinExistence type="predicted"/>
<dbReference type="AlphaFoldDB" id="A0A419SJM2"/>
<gene>
    <name evidence="3" type="ORF">BEP19_07065</name>
</gene>
<feature type="transmembrane region" description="Helical" evidence="1">
    <location>
        <begin position="6"/>
        <end position="24"/>
    </location>
</feature>
<sequence length="409" mass="45547">MRYKPYIQTLLFAALSVLLVFCMIRFPQDSFHAALRGLKIWWDVVFPALLPFMILSEIMMGFGVVHFIGVLLEPLMRPLFKVPGTGGFVMAMGFSSGYPVGPKLATQLRQQKLVTRAEGERLVCFTSTTDPLFIFGAVAVGFFHDATLGITIAIANYVGALLVGIMLRFHDRRGQITSYTTDQNQPLLLRALQAMHRARLKERRPFGQLMGDAVMSSFQTLFVIGGFIIIFSVIIEFISMGAISIVLASILTTVLSLFQLPEDLSQVFVIGFFEVTQSMQYMSELNTPIGMEIKLAVASALVAWGGISVHAQVASIISSTDMRYKPYFIWKGIHAFIAGALAFLFWKPFQSLALFQFTLPAFAEQTPTGGLILTWNNFQHIGLFASLFLLGLALISYMIHLISKRRLNN</sequence>
<dbReference type="OrthoDB" id="1645614at2"/>
<dbReference type="InterPro" id="IPR011642">
    <property type="entry name" value="Gate_dom"/>
</dbReference>
<keyword evidence="4" id="KW-1185">Reference proteome</keyword>
<feature type="transmembrane region" description="Helical" evidence="1">
    <location>
        <begin position="122"/>
        <end position="143"/>
    </location>
</feature>
<dbReference type="InterPro" id="IPR014226">
    <property type="entry name" value="Spore_IM_YlbJ"/>
</dbReference>
<dbReference type="Proteomes" id="UP000284219">
    <property type="component" value="Unassembled WGS sequence"/>
</dbReference>
<reference evidence="3 4" key="1">
    <citation type="submission" date="2016-08" db="EMBL/GenBank/DDBJ databases">
        <title>Novel Firmicute Genomes.</title>
        <authorList>
            <person name="Poppleton D.I."/>
            <person name="Gribaldo S."/>
        </authorList>
    </citation>
    <scope>NUCLEOTIDE SEQUENCE [LARGE SCALE GENOMIC DNA]</scope>
    <source>
        <strain evidence="3 4">RAOx-1</strain>
    </source>
</reference>
<organism evidence="3 4">
    <name type="scientific">Ammoniphilus oxalaticus</name>
    <dbReference type="NCBI Taxonomy" id="66863"/>
    <lineage>
        <taxon>Bacteria</taxon>
        <taxon>Bacillati</taxon>
        <taxon>Bacillota</taxon>
        <taxon>Bacilli</taxon>
        <taxon>Bacillales</taxon>
        <taxon>Paenibacillaceae</taxon>
        <taxon>Aneurinibacillus group</taxon>
        <taxon>Ammoniphilus</taxon>
    </lineage>
</organism>
<feature type="transmembrane region" description="Helical" evidence="1">
    <location>
        <begin position="44"/>
        <end position="68"/>
    </location>
</feature>
<feature type="domain" description="Nucleoside transporter/FeoB GTPase Gate" evidence="2">
    <location>
        <begin position="44"/>
        <end position="128"/>
    </location>
</feature>
<name>A0A419SJM2_9BACL</name>
<feature type="transmembrane region" description="Helical" evidence="1">
    <location>
        <begin position="237"/>
        <end position="258"/>
    </location>
</feature>
<accession>A0A419SJM2</accession>
<feature type="transmembrane region" description="Helical" evidence="1">
    <location>
        <begin position="80"/>
        <end position="101"/>
    </location>
</feature>
<keyword evidence="1" id="KW-0472">Membrane</keyword>